<protein>
    <submittedName>
        <fullName evidence="7">Zn-dependent hydrolase</fullName>
    </submittedName>
</protein>
<comment type="cofactor">
    <cofactor evidence="1">
        <name>Mn(2+)</name>
        <dbReference type="ChEBI" id="CHEBI:29035"/>
    </cofactor>
</comment>
<dbReference type="GO" id="GO:0016787">
    <property type="term" value="F:hydrolase activity"/>
    <property type="evidence" value="ECO:0007669"/>
    <property type="project" value="UniProtKB-KW"/>
</dbReference>
<keyword evidence="4" id="KW-0479">Metal-binding</keyword>
<dbReference type="InterPro" id="IPR036264">
    <property type="entry name" value="Bact_exopeptidase_dim_dom"/>
</dbReference>
<dbReference type="InterPro" id="IPR010158">
    <property type="entry name" value="Amidase_Cbmase"/>
</dbReference>
<keyword evidence="8" id="KW-1185">Reference proteome</keyword>
<dbReference type="SUPFAM" id="SSF53187">
    <property type="entry name" value="Zn-dependent exopeptidases"/>
    <property type="match status" value="1"/>
</dbReference>
<dbReference type="Proteomes" id="UP001144205">
    <property type="component" value="Unassembled WGS sequence"/>
</dbReference>
<evidence type="ECO:0000256" key="1">
    <source>
        <dbReference type="ARBA" id="ARBA00001936"/>
    </source>
</evidence>
<evidence type="ECO:0000256" key="6">
    <source>
        <dbReference type="ARBA" id="ARBA00023211"/>
    </source>
</evidence>
<comment type="subunit">
    <text evidence="3">Homodimer.</text>
</comment>
<dbReference type="PANTHER" id="PTHR32494:SF19">
    <property type="entry name" value="ALLANTOATE DEIMINASE-RELATED"/>
    <property type="match status" value="1"/>
</dbReference>
<dbReference type="PANTHER" id="PTHR32494">
    <property type="entry name" value="ALLANTOATE DEIMINASE-RELATED"/>
    <property type="match status" value="1"/>
</dbReference>
<dbReference type="SUPFAM" id="SSF55031">
    <property type="entry name" value="Bacterial exopeptidase dimerisation domain"/>
    <property type="match status" value="1"/>
</dbReference>
<evidence type="ECO:0000256" key="5">
    <source>
        <dbReference type="ARBA" id="ARBA00022801"/>
    </source>
</evidence>
<reference evidence="7" key="1">
    <citation type="journal article" date="2023" name="Int. J. Syst. Evol. Microbiol.">
        <title>Sinisalibacter aestuarii sp. nov., isolated from estuarine sediment of the Arakawa River.</title>
        <authorList>
            <person name="Arafat S.T."/>
            <person name="Hirano S."/>
            <person name="Sato A."/>
            <person name="Takeuchi K."/>
            <person name="Yasuda T."/>
            <person name="Terahara T."/>
            <person name="Hamada M."/>
            <person name="Kobayashi T."/>
        </authorList>
    </citation>
    <scope>NUCLEOTIDE SEQUENCE</scope>
    <source>
        <strain evidence="7">B-399</strain>
    </source>
</reference>
<evidence type="ECO:0000313" key="7">
    <source>
        <dbReference type="EMBL" id="GKY90242.1"/>
    </source>
</evidence>
<dbReference type="InterPro" id="IPR002933">
    <property type="entry name" value="Peptidase_M20"/>
</dbReference>
<comment type="similarity">
    <text evidence="2">Belongs to the peptidase M20 family.</text>
</comment>
<dbReference type="Pfam" id="PF01546">
    <property type="entry name" value="Peptidase_M20"/>
    <property type="match status" value="1"/>
</dbReference>
<keyword evidence="5 7" id="KW-0378">Hydrolase</keyword>
<sequence length="407" mass="41505">MAADWGRHAAERLAALAECSAPGPGVTRLPFTPEHRAALDLLTGWMEAAGLSVRLDAAGTLIARREGPPGAPTFLLGSHQDSVREGGGFDGIMGVVLPLVALEKLAADGVDLPFAVEVLAFADEEGVRFPTALLGPRALAGTFDPAVLEMQDAGGVRLRDAMAGFGLEPDAIAGLARDPASVLGYLETHIEQGPVLEAEGQALGVVTAICGIERHPVVISGETGHAGTLPMHMRRDALVGAAALITEVDRMARATPGLLGTVGTLDLAPGAVNAVPREVRTMVELRAPDDAVREEAGAALHRFAGALGAEKGLGIEIHRSYHQPAAPCDPVLTGGLVAAVQAGGGTGLTLPSGATHDASAIADLCPIAMLFVRCRGGVSHRPEEHASAADMGAAVAAICAFLEKSAG</sequence>
<evidence type="ECO:0000256" key="2">
    <source>
        <dbReference type="ARBA" id="ARBA00006153"/>
    </source>
</evidence>
<dbReference type="CDD" id="cd03884">
    <property type="entry name" value="M20_bAS"/>
    <property type="match status" value="1"/>
</dbReference>
<gene>
    <name evidence="7" type="ORF">STA1M1_41110</name>
</gene>
<evidence type="ECO:0000256" key="4">
    <source>
        <dbReference type="ARBA" id="ARBA00022723"/>
    </source>
</evidence>
<dbReference type="Gene3D" id="3.40.630.10">
    <property type="entry name" value="Zn peptidases"/>
    <property type="match status" value="1"/>
</dbReference>
<comment type="caution">
    <text evidence="7">The sequence shown here is derived from an EMBL/GenBank/DDBJ whole genome shotgun (WGS) entry which is preliminary data.</text>
</comment>
<organism evidence="7 8">
    <name type="scientific">Sinisalibacter aestuarii</name>
    <dbReference type="NCBI Taxonomy" id="2949426"/>
    <lineage>
        <taxon>Bacteria</taxon>
        <taxon>Pseudomonadati</taxon>
        <taxon>Pseudomonadota</taxon>
        <taxon>Alphaproteobacteria</taxon>
        <taxon>Rhodobacterales</taxon>
        <taxon>Roseobacteraceae</taxon>
        <taxon>Sinisalibacter</taxon>
    </lineage>
</organism>
<evidence type="ECO:0000256" key="3">
    <source>
        <dbReference type="ARBA" id="ARBA00011738"/>
    </source>
</evidence>
<dbReference type="Gene3D" id="3.30.70.360">
    <property type="match status" value="1"/>
</dbReference>
<keyword evidence="6" id="KW-0464">Manganese</keyword>
<proteinExistence type="inferred from homology"/>
<evidence type="ECO:0000313" key="8">
    <source>
        <dbReference type="Proteomes" id="UP001144205"/>
    </source>
</evidence>
<dbReference type="EMBL" id="BROH01000023">
    <property type="protein sequence ID" value="GKY90242.1"/>
    <property type="molecule type" value="Genomic_DNA"/>
</dbReference>
<dbReference type="NCBIfam" id="TIGR01879">
    <property type="entry name" value="hydantase"/>
    <property type="match status" value="1"/>
</dbReference>
<accession>A0ABQ5LZ40</accession>
<name>A0ABQ5LZ40_9RHOB</name>
<dbReference type="RefSeq" id="WP_281844131.1">
    <property type="nucleotide sequence ID" value="NZ_BROH01000023.1"/>
</dbReference>
<dbReference type="PIRSF" id="PIRSF001235">
    <property type="entry name" value="Amidase_carbamoylase"/>
    <property type="match status" value="1"/>
</dbReference>